<name>A0A090ZDC7_9BACI</name>
<reference evidence="1 2" key="1">
    <citation type="submission" date="2014-04" db="EMBL/GenBank/DDBJ databases">
        <authorList>
            <person name="Bishop-Lilly K.A."/>
            <person name="Broomall S.M."/>
            <person name="Chain P.S."/>
            <person name="Chertkov O."/>
            <person name="Coyne S.R."/>
            <person name="Daligault H.E."/>
            <person name="Davenport K.W."/>
            <person name="Erkkila T."/>
            <person name="Frey K.G."/>
            <person name="Gibbons H.S."/>
            <person name="Gu W."/>
            <person name="Jaissle J."/>
            <person name="Johnson S.L."/>
            <person name="Koroleva G.I."/>
            <person name="Ladner J.T."/>
            <person name="Lo C.-C."/>
            <person name="Minogue T.D."/>
            <person name="Munk C."/>
            <person name="Palacios G.F."/>
            <person name="Redden C.L."/>
            <person name="Rosenzweig C.N."/>
            <person name="Scholz M.B."/>
            <person name="Teshima H."/>
            <person name="Xu Y."/>
        </authorList>
    </citation>
    <scope>NUCLEOTIDE SEQUENCE [LARGE SCALE GENOMIC DNA]</scope>
    <source>
        <strain evidence="1 2">BHP</strain>
    </source>
</reference>
<sequence length="38" mass="4422">MKFSLNSIRLNSLRFYGRLPQKFITAISIYKSGKNICL</sequence>
<dbReference type="EMBL" id="JMQC01000008">
    <property type="protein sequence ID" value="KFN02276.1"/>
    <property type="molecule type" value="Genomic_DNA"/>
</dbReference>
<proteinExistence type="predicted"/>
<gene>
    <name evidence="1" type="ORF">DJ93_5060</name>
</gene>
<dbReference type="AlphaFoldDB" id="A0A090ZDC7"/>
<dbReference type="Proteomes" id="UP000029389">
    <property type="component" value="Unassembled WGS sequence"/>
</dbReference>
<protein>
    <submittedName>
        <fullName evidence="1">Uncharacterized protein</fullName>
    </submittedName>
</protein>
<comment type="caution">
    <text evidence="1">The sequence shown here is derived from an EMBL/GenBank/DDBJ whole genome shotgun (WGS) entry which is preliminary data.</text>
</comment>
<accession>A0A090ZDC7</accession>
<organism evidence="1 2">
    <name type="scientific">Bacillus clarus</name>
    <dbReference type="NCBI Taxonomy" id="2338372"/>
    <lineage>
        <taxon>Bacteria</taxon>
        <taxon>Bacillati</taxon>
        <taxon>Bacillota</taxon>
        <taxon>Bacilli</taxon>
        <taxon>Bacillales</taxon>
        <taxon>Bacillaceae</taxon>
        <taxon>Bacillus</taxon>
        <taxon>Bacillus cereus group</taxon>
    </lineage>
</organism>
<evidence type="ECO:0000313" key="1">
    <source>
        <dbReference type="EMBL" id="KFN02276.1"/>
    </source>
</evidence>
<evidence type="ECO:0000313" key="2">
    <source>
        <dbReference type="Proteomes" id="UP000029389"/>
    </source>
</evidence>